<dbReference type="EMBL" id="QKKF02005739">
    <property type="protein sequence ID" value="RZF46778.1"/>
    <property type="molecule type" value="Genomic_DNA"/>
</dbReference>
<dbReference type="Proteomes" id="UP000291343">
    <property type="component" value="Unassembled WGS sequence"/>
</dbReference>
<feature type="region of interest" description="Disordered" evidence="1">
    <location>
        <begin position="1"/>
        <end position="21"/>
    </location>
</feature>
<protein>
    <submittedName>
        <fullName evidence="2">Uncharacterized protein</fullName>
    </submittedName>
</protein>
<sequence length="105" mass="11369">MLQCSNGKVREDKLLEPGASRPLLEHKLGDVAVEDRQATSHRAEVAGREGEGVVMELAHPAIEAWSCDRDGPSGAYYPHEKQGTTMSGGVEKEPITPLNTSPLEF</sequence>
<reference evidence="2 3" key="1">
    <citation type="journal article" date="2017" name="Gigascience">
        <title>Genome sequence of the small brown planthopper, Laodelphax striatellus.</title>
        <authorList>
            <person name="Zhu J."/>
            <person name="Jiang F."/>
            <person name="Wang X."/>
            <person name="Yang P."/>
            <person name="Bao Y."/>
            <person name="Zhao W."/>
            <person name="Wang W."/>
            <person name="Lu H."/>
            <person name="Wang Q."/>
            <person name="Cui N."/>
            <person name="Li J."/>
            <person name="Chen X."/>
            <person name="Luo L."/>
            <person name="Yu J."/>
            <person name="Kang L."/>
            <person name="Cui F."/>
        </authorList>
    </citation>
    <scope>NUCLEOTIDE SEQUENCE [LARGE SCALE GENOMIC DNA]</scope>
    <source>
        <strain evidence="2">Lst14</strain>
    </source>
</reference>
<proteinExistence type="predicted"/>
<evidence type="ECO:0000256" key="1">
    <source>
        <dbReference type="SAM" id="MobiDB-lite"/>
    </source>
</evidence>
<organism evidence="2 3">
    <name type="scientific">Laodelphax striatellus</name>
    <name type="common">Small brown planthopper</name>
    <name type="synonym">Delphax striatella</name>
    <dbReference type="NCBI Taxonomy" id="195883"/>
    <lineage>
        <taxon>Eukaryota</taxon>
        <taxon>Metazoa</taxon>
        <taxon>Ecdysozoa</taxon>
        <taxon>Arthropoda</taxon>
        <taxon>Hexapoda</taxon>
        <taxon>Insecta</taxon>
        <taxon>Pterygota</taxon>
        <taxon>Neoptera</taxon>
        <taxon>Paraneoptera</taxon>
        <taxon>Hemiptera</taxon>
        <taxon>Auchenorrhyncha</taxon>
        <taxon>Fulgoroidea</taxon>
        <taxon>Delphacidae</taxon>
        <taxon>Criomorphinae</taxon>
        <taxon>Laodelphax</taxon>
    </lineage>
</organism>
<dbReference type="AlphaFoldDB" id="A0A482XN55"/>
<keyword evidence="3" id="KW-1185">Reference proteome</keyword>
<name>A0A482XN55_LAOST</name>
<comment type="caution">
    <text evidence="2">The sequence shown here is derived from an EMBL/GenBank/DDBJ whole genome shotgun (WGS) entry which is preliminary data.</text>
</comment>
<evidence type="ECO:0000313" key="3">
    <source>
        <dbReference type="Proteomes" id="UP000291343"/>
    </source>
</evidence>
<gene>
    <name evidence="2" type="ORF">LSTR_LSTR002641</name>
</gene>
<evidence type="ECO:0000313" key="2">
    <source>
        <dbReference type="EMBL" id="RZF46778.1"/>
    </source>
</evidence>
<feature type="region of interest" description="Disordered" evidence="1">
    <location>
        <begin position="73"/>
        <end position="105"/>
    </location>
</feature>
<accession>A0A482XN55</accession>
<dbReference type="InParanoid" id="A0A482XN55"/>